<keyword evidence="3" id="KW-1185">Reference proteome</keyword>
<reference evidence="2 3" key="1">
    <citation type="journal article" date="2010" name="Mol. Plant Microbe Interact.">
        <title>Streptomyces scabies 87-22 contains a coronafacic acid-like biosynthetic cluster that contributes to plant-microbe interactions.</title>
        <authorList>
            <person name="Bignell D.R."/>
            <person name="Seipke R.F."/>
            <person name="Huguet-Tapia J.C."/>
            <person name="Chambers A.H."/>
            <person name="Parry R.J."/>
            <person name="Loria R."/>
        </authorList>
    </citation>
    <scope>NUCLEOTIDE SEQUENCE [LARGE SCALE GENOMIC DNA]</scope>
    <source>
        <strain evidence="2 3">87.22</strain>
    </source>
</reference>
<organism evidence="2 3">
    <name type="scientific">Streptomyces scabiei (strain 87.22)</name>
    <dbReference type="NCBI Taxonomy" id="680198"/>
    <lineage>
        <taxon>Bacteria</taxon>
        <taxon>Bacillati</taxon>
        <taxon>Actinomycetota</taxon>
        <taxon>Actinomycetes</taxon>
        <taxon>Kitasatosporales</taxon>
        <taxon>Streptomycetaceae</taxon>
        <taxon>Streptomyces</taxon>
    </lineage>
</organism>
<sequence>MPRNRYIARINDAERAQIAQQTEEMTSLARSLGRKDTDISSVQVAGDGKERHRLRREQNRRHKPERFRGANKA</sequence>
<proteinExistence type="predicted"/>
<dbReference type="GeneID" id="24306860"/>
<dbReference type="Proteomes" id="UP000001444">
    <property type="component" value="Chromosome"/>
</dbReference>
<dbReference type="STRING" id="680198.SCAB_29081"/>
<protein>
    <submittedName>
        <fullName evidence="2">Uncharacterized protein</fullName>
    </submittedName>
</protein>
<feature type="compositionally biased region" description="Basic residues" evidence="1">
    <location>
        <begin position="51"/>
        <end position="73"/>
    </location>
</feature>
<gene>
    <name evidence="2" type="ordered locus">SCAB_29081</name>
</gene>
<evidence type="ECO:0000313" key="3">
    <source>
        <dbReference type="Proteomes" id="UP000001444"/>
    </source>
</evidence>
<dbReference type="RefSeq" id="WP_013000687.1">
    <property type="nucleotide sequence ID" value="NC_013929.1"/>
</dbReference>
<name>C9Z8I1_STRSW</name>
<dbReference type="KEGG" id="scb:SCAB_29081"/>
<feature type="compositionally biased region" description="Polar residues" evidence="1">
    <location>
        <begin position="19"/>
        <end position="29"/>
    </location>
</feature>
<evidence type="ECO:0000313" key="2">
    <source>
        <dbReference type="EMBL" id="CBG70008.1"/>
    </source>
</evidence>
<accession>C9Z8I1</accession>
<dbReference type="EMBL" id="FN554889">
    <property type="protein sequence ID" value="CBG70008.1"/>
    <property type="molecule type" value="Genomic_DNA"/>
</dbReference>
<dbReference type="AlphaFoldDB" id="C9Z8I1"/>
<feature type="region of interest" description="Disordered" evidence="1">
    <location>
        <begin position="19"/>
        <end position="73"/>
    </location>
</feature>
<dbReference type="HOGENOM" id="CLU_2703429_0_0_11"/>
<evidence type="ECO:0000256" key="1">
    <source>
        <dbReference type="SAM" id="MobiDB-lite"/>
    </source>
</evidence>